<dbReference type="InParanoid" id="A2E4M9"/>
<dbReference type="RefSeq" id="XP_001324562.1">
    <property type="nucleotide sequence ID" value="XM_001324527.1"/>
</dbReference>
<dbReference type="OrthoDB" id="26681at2759"/>
<dbReference type="Gene3D" id="2.60.120.200">
    <property type="match status" value="1"/>
</dbReference>
<feature type="domain" description="BEACH" evidence="1">
    <location>
        <begin position="1680"/>
        <end position="1920"/>
    </location>
</feature>
<reference evidence="2" key="1">
    <citation type="submission" date="2006-10" db="EMBL/GenBank/DDBJ databases">
        <authorList>
            <person name="Amadeo P."/>
            <person name="Zhao Q."/>
            <person name="Wortman J."/>
            <person name="Fraser-Liggett C."/>
            <person name="Carlton J."/>
        </authorList>
    </citation>
    <scope>NUCLEOTIDE SEQUENCE</scope>
    <source>
        <strain evidence="2">G3</strain>
    </source>
</reference>
<organism evidence="2 3">
    <name type="scientific">Trichomonas vaginalis (strain ATCC PRA-98 / G3)</name>
    <dbReference type="NCBI Taxonomy" id="412133"/>
    <lineage>
        <taxon>Eukaryota</taxon>
        <taxon>Metamonada</taxon>
        <taxon>Parabasalia</taxon>
        <taxon>Trichomonadida</taxon>
        <taxon>Trichomonadidae</taxon>
        <taxon>Trichomonas</taxon>
    </lineage>
</organism>
<dbReference type="SUPFAM" id="SSF49899">
    <property type="entry name" value="Concanavalin A-like lectins/glucanases"/>
    <property type="match status" value="1"/>
</dbReference>
<dbReference type="PANTHER" id="PTHR13743:SF112">
    <property type="entry name" value="BEACH DOMAIN-CONTAINING PROTEIN"/>
    <property type="match status" value="1"/>
</dbReference>
<dbReference type="InterPro" id="IPR036372">
    <property type="entry name" value="BEACH_dom_sf"/>
</dbReference>
<name>A2E4M9_TRIV3</name>
<dbReference type="SMART" id="SM01026">
    <property type="entry name" value="Beach"/>
    <property type="match status" value="1"/>
</dbReference>
<dbReference type="InterPro" id="IPR000409">
    <property type="entry name" value="BEACH_dom"/>
</dbReference>
<dbReference type="SUPFAM" id="SSF50729">
    <property type="entry name" value="PH domain-like"/>
    <property type="match status" value="1"/>
</dbReference>
<dbReference type="VEuPathDB" id="TrichDB:TVAG_245710"/>
<sequence length="2250" mass="257977">MILTVEKFKQIINQPLYNYILNQICARYFENPTQPFPSDLIETIFTEINQYNFEFASEVLNKSVMSRASDSFLYLTNLFNSCLSSNPEKFADLDYQILISTLYQYMTEFDETSLSIISTLGTIKENQYLTEAVKDLPSIICHKIQPKCESFTQPSEEDFIQIDIDCKTKEFSFSPDPTDLFPNGIDEISTSIYETNLSFDELLSNEDKKILRSIIAFLSRMHDCYSDVFFDSFVEVVDNSSFIIFLYILAYIRKVRISDKIFVKFFVVFQPGITVFKPPENINFINFYRKTVLSILSIHAPITIGKLLILNEEHPLLLADIIGRINNKLSVYDLTILTDDNILGTIIRVISMLTQLILKGIEVEASRKAIATIIYYIFAILENKFAAARCFLSPIFASGFLSRVLEPSMQKPIINALHTFLTEYSNTDVTLLQPLVEFICGILGVCRSLPKTDRLSSIVVDMLNCVNDSLAHNTAIINCFSPILLPATYFLVENSSKDLLREVLYLSTLLVDETTKFHISYETATLLSAATRAAESEIVSDATICGLLTILANSRAASPKVMFLIKEYNMINVLISVLRNEKQFIEIIDLLQQLCKHSLHNCRMCHNGELDLLLLEIIKNHGKEFTFRGIKYSVTISKENVVNVILPMITTISSFVSSPQVVMSLLSVISPSSDRTFSDFAISAMKEIGSTLSLVMQSPKLITPLGDPFTYLDITGVTNKHIHGGFTLQFYIQNDVPAALMSTRCPQIIQINDTGDLIFRLHLSGNSIICNIWSANRLSYAALASNLPSCTWFVATIAVNNDGKDSNVSFYVNGKQVNSYSVNLYNFHEGNLGIKIGGVSQNDDDSLFDCRLGDVWFFGECLDKRTISELNMIGARASDVGSYAIFSYPKSVIASGVDIKLNKGPIYSQNSILDMFTQRITDLVPFFDYMDTMPNHFPPQLIDLIQCIVPSLTESDTDIFHLISNLLLNAPYSKLTYGLYQKFFAVIEKINCTKITESLISNILFNPELWCCSEPKELTRIVSHWSNSLFTSSPSIFMRVVPISTVLAVMRMYFYYQPIEIEIIRAFNTRKRPQNLDIEFCRQNLSRLVYSMSLFKFTTKDAISIISHCSTCADIQQSINLMSLLTDICKNNKIDFPPHVSKLVYHQLKLNSEERFVTAIKLLYAMNTKDFYLVHINAIVSLLSGNYITEKLYENLLQIFNNHHLIYPLLIIIANTLYKSDEFAEQIKNIEFSYEEANLMIQHDLWCFWLILLVVNGESKTKQIVTDIIVKIFFVNPQINFIDDILIIIDLFANITDFGIEEFGRNLCEKIVPLVGSIDSSKLHALFIKRCIKYLFFRINGSNTTDGLQNLFELSPFSLFDVTNSVSQFIRDQRLLNIDDIREAFVNLSIQDYKFMLRIDDNCLIQDKDLFAATMALLQNLPVLDDDMKFWVKYLTFLNEKNKRSPQLILELNEYLPAFYESMNKQFQIGLHNFKNIINKNLETGNVQCATSLLSLKTRDIGLSSFDIDVYTQQINISEHTANRQIRRYSRQNSYMSQPWSGLTKTKVLSRSFSYCPSLSQPIMKIPSSKNYLNGDKIKNLPENDDVKQFNCLHVRIKGDETCVFQIWPDRVMLIKIDKVIQIPMKEVLCVLVRNRLHRSNSIEIFYADQKSILLDFTPVLLSEVLPHFMRYQVKSVQVVSMQNYFPQLSFTKMWINREISNFEYLMRLNLFTGRSYHDMSLYPIFPWVCLDFDSEKLDFNNPAIFRDFTKSIVDQNGFMYMTSPSNPTVVKYFLGKVPPFDVSFEKTKFDLGKFESLKQTIEKIKEGMNSVEITPEFFFSPEYFAGIELPKWAKNEFVFVYYNRKLLESEYVSQNLNNWIDLIFGYKQKGFNGTNIYNPVLFEDVWQNWTDTKSDVIMNTLKTAGHMPPMIFSQPHPQRNSFVRNVSLTVPFNYTLERSDMISVSLVYTSSEMLTYIALCSDGDIVKFTVNIETPQKSNTFIYNTKISVKENHLFAALKLLKSLAVVDGEKGQIYIINEKVIEEYNVGAFNMRHSASDQNSILICSRQSEMNLFKTSSPQLKQLAGVFSDYAVTVTLSEGYSIYVCAMKNGSIICNSFTNSFLWSTDINNVAKKLLITRLWGFILCQCQKELVLLSVNGKIINRCDIDFVVSCWCCWEENGADYIAIADDKGRIRVFEAFTLEMSDIIFNCRCQVLSINYVKEMSVFSIITQDGHCRLLPRELCPNIYYPDFPYFYHPSKAGDTAYRWE</sequence>
<dbReference type="Pfam" id="PF13385">
    <property type="entry name" value="Laminin_G_3"/>
    <property type="match status" value="1"/>
</dbReference>
<dbReference type="SUPFAM" id="SSF81837">
    <property type="entry name" value="BEACH domain"/>
    <property type="match status" value="1"/>
</dbReference>
<protein>
    <submittedName>
        <fullName evidence="2">Beige/BEACH domain containing protein</fullName>
    </submittedName>
</protein>
<evidence type="ECO:0000313" key="3">
    <source>
        <dbReference type="Proteomes" id="UP000001542"/>
    </source>
</evidence>
<dbReference type="InterPro" id="IPR013320">
    <property type="entry name" value="ConA-like_dom_sf"/>
</dbReference>
<dbReference type="InterPro" id="IPR050865">
    <property type="entry name" value="BEACH_Domain"/>
</dbReference>
<dbReference type="EMBL" id="DS113303">
    <property type="protein sequence ID" value="EAY12339.1"/>
    <property type="molecule type" value="Genomic_DNA"/>
</dbReference>
<dbReference type="eggNOG" id="KOG1787">
    <property type="taxonomic scope" value="Eukaryota"/>
</dbReference>
<proteinExistence type="predicted"/>
<evidence type="ECO:0000259" key="1">
    <source>
        <dbReference type="PROSITE" id="PS50197"/>
    </source>
</evidence>
<dbReference type="PROSITE" id="PS50197">
    <property type="entry name" value="BEACH"/>
    <property type="match status" value="1"/>
</dbReference>
<dbReference type="Proteomes" id="UP000001542">
    <property type="component" value="Unassembled WGS sequence"/>
</dbReference>
<dbReference type="SUPFAM" id="SSF50978">
    <property type="entry name" value="WD40 repeat-like"/>
    <property type="match status" value="1"/>
</dbReference>
<reference evidence="2" key="2">
    <citation type="journal article" date="2007" name="Science">
        <title>Draft genome sequence of the sexually transmitted pathogen Trichomonas vaginalis.</title>
        <authorList>
            <person name="Carlton J.M."/>
            <person name="Hirt R.P."/>
            <person name="Silva J.C."/>
            <person name="Delcher A.L."/>
            <person name="Schatz M."/>
            <person name="Zhao Q."/>
            <person name="Wortman J.R."/>
            <person name="Bidwell S.L."/>
            <person name="Alsmark U.C.M."/>
            <person name="Besteiro S."/>
            <person name="Sicheritz-Ponten T."/>
            <person name="Noel C.J."/>
            <person name="Dacks J.B."/>
            <person name="Foster P.G."/>
            <person name="Simillion C."/>
            <person name="Van de Peer Y."/>
            <person name="Miranda-Saavedra D."/>
            <person name="Barton G.J."/>
            <person name="Westrop G.D."/>
            <person name="Mueller S."/>
            <person name="Dessi D."/>
            <person name="Fiori P.L."/>
            <person name="Ren Q."/>
            <person name="Paulsen I."/>
            <person name="Zhang H."/>
            <person name="Bastida-Corcuera F.D."/>
            <person name="Simoes-Barbosa A."/>
            <person name="Brown M.T."/>
            <person name="Hayes R.D."/>
            <person name="Mukherjee M."/>
            <person name="Okumura C.Y."/>
            <person name="Schneider R."/>
            <person name="Smith A.J."/>
            <person name="Vanacova S."/>
            <person name="Villalvazo M."/>
            <person name="Haas B.J."/>
            <person name="Pertea M."/>
            <person name="Feldblyum T.V."/>
            <person name="Utterback T.R."/>
            <person name="Shu C.L."/>
            <person name="Osoegawa K."/>
            <person name="de Jong P.J."/>
            <person name="Hrdy I."/>
            <person name="Horvathova L."/>
            <person name="Zubacova Z."/>
            <person name="Dolezal P."/>
            <person name="Malik S.B."/>
            <person name="Logsdon J.M. Jr."/>
            <person name="Henze K."/>
            <person name="Gupta A."/>
            <person name="Wang C.C."/>
            <person name="Dunne R.L."/>
            <person name="Upcroft J.A."/>
            <person name="Upcroft P."/>
            <person name="White O."/>
            <person name="Salzberg S.L."/>
            <person name="Tang P."/>
            <person name="Chiu C.-H."/>
            <person name="Lee Y.-S."/>
            <person name="Embley T.M."/>
            <person name="Coombs G.H."/>
            <person name="Mottram J.C."/>
            <person name="Tachezy J."/>
            <person name="Fraser-Liggett C.M."/>
            <person name="Johnson P.J."/>
        </authorList>
    </citation>
    <scope>NUCLEOTIDE SEQUENCE [LARGE SCALE GENOMIC DNA]</scope>
    <source>
        <strain evidence="2">G3</strain>
    </source>
</reference>
<dbReference type="KEGG" id="tva:4770309"/>
<evidence type="ECO:0000313" key="2">
    <source>
        <dbReference type="EMBL" id="EAY12339.1"/>
    </source>
</evidence>
<dbReference type="InterPro" id="IPR036322">
    <property type="entry name" value="WD40_repeat_dom_sf"/>
</dbReference>
<dbReference type="PANTHER" id="PTHR13743">
    <property type="entry name" value="BEIGE/BEACH-RELATED"/>
    <property type="match status" value="1"/>
</dbReference>
<dbReference type="Gene3D" id="1.10.1540.10">
    <property type="entry name" value="BEACH domain"/>
    <property type="match status" value="1"/>
</dbReference>
<dbReference type="SMR" id="A2E4M9"/>
<gene>
    <name evidence="2" type="ORF">TVAG_245710</name>
</gene>
<dbReference type="Pfam" id="PF02138">
    <property type="entry name" value="Beach"/>
    <property type="match status" value="1"/>
</dbReference>
<dbReference type="CDD" id="cd06071">
    <property type="entry name" value="Beach"/>
    <property type="match status" value="1"/>
</dbReference>
<accession>A2E4M9</accession>
<dbReference type="VEuPathDB" id="TrichDB:TVAGG3_0862260"/>
<keyword evidence="3" id="KW-1185">Reference proteome</keyword>